<feature type="domain" description="FecR protein" evidence="2">
    <location>
        <begin position="142"/>
        <end position="225"/>
    </location>
</feature>
<evidence type="ECO:0000256" key="1">
    <source>
        <dbReference type="SAM" id="Phobius"/>
    </source>
</evidence>
<dbReference type="InterPro" id="IPR006860">
    <property type="entry name" value="FecR"/>
</dbReference>
<keyword evidence="1" id="KW-0472">Membrane</keyword>
<dbReference type="GO" id="GO:0016989">
    <property type="term" value="F:sigma factor antagonist activity"/>
    <property type="evidence" value="ECO:0007669"/>
    <property type="project" value="TreeGrafter"/>
</dbReference>
<dbReference type="EMBL" id="AANZ01000016">
    <property type="protein sequence ID" value="EAQ79017.1"/>
    <property type="molecule type" value="Genomic_DNA"/>
</dbReference>
<evidence type="ECO:0000313" key="4">
    <source>
        <dbReference type="Proteomes" id="UP000004358"/>
    </source>
</evidence>
<comment type="caution">
    <text evidence="3">The sequence shown here is derived from an EMBL/GenBank/DDBJ whole genome shotgun (WGS) entry which is preliminary data.</text>
</comment>
<dbReference type="PANTHER" id="PTHR30273:SF2">
    <property type="entry name" value="PROTEIN FECR"/>
    <property type="match status" value="1"/>
</dbReference>
<dbReference type="InterPro" id="IPR012373">
    <property type="entry name" value="Ferrdict_sens_TM"/>
</dbReference>
<dbReference type="Pfam" id="PF04773">
    <property type="entry name" value="FecR"/>
    <property type="match status" value="1"/>
</dbReference>
<dbReference type="OrthoDB" id="256916at2"/>
<dbReference type="HOGENOM" id="CLU_582243_0_0_0"/>
<feature type="transmembrane region" description="Helical" evidence="1">
    <location>
        <begin position="93"/>
        <end position="112"/>
    </location>
</feature>
<keyword evidence="1" id="KW-0812">Transmembrane</keyword>
<dbReference type="Gene3D" id="2.60.120.1440">
    <property type="match status" value="1"/>
</dbReference>
<dbReference type="AlphaFoldDB" id="A3ZWP3"/>
<evidence type="ECO:0000313" key="3">
    <source>
        <dbReference type="EMBL" id="EAQ79017.1"/>
    </source>
</evidence>
<organism evidence="3 4">
    <name type="scientific">Blastopirellula marina DSM 3645</name>
    <dbReference type="NCBI Taxonomy" id="314230"/>
    <lineage>
        <taxon>Bacteria</taxon>
        <taxon>Pseudomonadati</taxon>
        <taxon>Planctomycetota</taxon>
        <taxon>Planctomycetia</taxon>
        <taxon>Pirellulales</taxon>
        <taxon>Pirellulaceae</taxon>
        <taxon>Blastopirellula</taxon>
    </lineage>
</organism>
<dbReference type="PANTHER" id="PTHR30273">
    <property type="entry name" value="PERIPLASMIC SIGNAL SENSOR AND SIGMA FACTOR ACTIVATOR FECR-RELATED"/>
    <property type="match status" value="1"/>
</dbReference>
<protein>
    <recommendedName>
        <fullName evidence="2">FecR protein domain-containing protein</fullName>
    </recommendedName>
</protein>
<dbReference type="Proteomes" id="UP000004358">
    <property type="component" value="Unassembled WGS sequence"/>
</dbReference>
<dbReference type="eggNOG" id="COG3712">
    <property type="taxonomic scope" value="Bacteria"/>
</dbReference>
<sequence length="470" mass="51503">MIRVRNAHYGSWEDDFSDREFERLVGKLLEGEISDQEFERFQSQLGESETLRNTYMQLAELHVSLSDALAEVGQPVERSAAADRSLSRRRKPVALLAVCCAICAIAACWLLFPTAKSTPIAWTGYQTSTDRELRSGERIVATENESSVVFRNGVRVSLAKGADLELLTPKLVRLHAGQVYVDVGELGKGFTVLTEAVDVIDLGTVFGVSANALGETDVLVFDGVVDIASHQLPKSAREVLVSGQAQRYRKSGGDERISTVWSSASPTDWSTVSRNDNSLIASVADNVSSDSDAKFYVVVPGGFGEEAKVYSDRNHEWNGLGESGIPPELIGADYIRTFNDDKNRKDIQITLTLSRPADVYVLVDQRYLIPDWLSADFVDTGWKLGIDIGDAHRRGEKHAPALDHVGKRWLGTGAGNSVDVPVNIWKRKEIAGPIVQLGANGEKSDQFDRATEMAGSMYGIVVVPKMQLDD</sequence>
<dbReference type="STRING" id="314230.DSM3645_13675"/>
<dbReference type="RefSeq" id="WP_002650633.1">
    <property type="nucleotide sequence ID" value="NZ_CH672376.1"/>
</dbReference>
<reference evidence="3 4" key="1">
    <citation type="submission" date="2006-02" db="EMBL/GenBank/DDBJ databases">
        <authorList>
            <person name="Amann R."/>
            <person name="Ferriera S."/>
            <person name="Johnson J."/>
            <person name="Kravitz S."/>
            <person name="Halpern A."/>
            <person name="Remington K."/>
            <person name="Beeson K."/>
            <person name="Tran B."/>
            <person name="Rogers Y.-H."/>
            <person name="Friedman R."/>
            <person name="Venter J.C."/>
        </authorList>
    </citation>
    <scope>NUCLEOTIDE SEQUENCE [LARGE SCALE GENOMIC DNA]</scope>
    <source>
        <strain evidence="3 4">DSM 3645</strain>
    </source>
</reference>
<keyword evidence="1" id="KW-1133">Transmembrane helix</keyword>
<proteinExistence type="predicted"/>
<name>A3ZWP3_9BACT</name>
<evidence type="ECO:0000259" key="2">
    <source>
        <dbReference type="Pfam" id="PF04773"/>
    </source>
</evidence>
<gene>
    <name evidence="3" type="ORF">DSM3645_13675</name>
</gene>
<accession>A3ZWP3</accession>